<dbReference type="SFLD" id="SFLDG01067">
    <property type="entry name" value="SPASM/twitch_domain_containing"/>
    <property type="match status" value="1"/>
</dbReference>
<dbReference type="CDD" id="cd01335">
    <property type="entry name" value="Radical_SAM"/>
    <property type="match status" value="1"/>
</dbReference>
<dbReference type="InterPro" id="IPR000385">
    <property type="entry name" value="MoaA_NifB_PqqE_Fe-S-bd_CS"/>
</dbReference>
<organism evidence="10 11">
    <name type="scientific">Acidisoma cellulosilyticum</name>
    <dbReference type="NCBI Taxonomy" id="2802395"/>
    <lineage>
        <taxon>Bacteria</taxon>
        <taxon>Pseudomonadati</taxon>
        <taxon>Pseudomonadota</taxon>
        <taxon>Alphaproteobacteria</taxon>
        <taxon>Acetobacterales</taxon>
        <taxon>Acidocellaceae</taxon>
        <taxon>Acidisoma</taxon>
    </lineage>
</organism>
<evidence type="ECO:0000256" key="3">
    <source>
        <dbReference type="ARBA" id="ARBA00022723"/>
    </source>
</evidence>
<dbReference type="GO" id="GO:0051539">
    <property type="term" value="F:4 iron, 4 sulfur cluster binding"/>
    <property type="evidence" value="ECO:0007669"/>
    <property type="project" value="UniProtKB-KW"/>
</dbReference>
<comment type="catalytic activity">
    <reaction evidence="8">
        <text>[PQQ precursor protein] + S-adenosyl-L-methionine = E-Y cross-linked-[PQQ precursor protein] + 5'-deoxyadenosine + L-methionine + H(+)</text>
        <dbReference type="Rhea" id="RHEA:56836"/>
        <dbReference type="Rhea" id="RHEA-COMP:14800"/>
        <dbReference type="Rhea" id="RHEA-COMP:14801"/>
        <dbReference type="ChEBI" id="CHEBI:15378"/>
        <dbReference type="ChEBI" id="CHEBI:17319"/>
        <dbReference type="ChEBI" id="CHEBI:57844"/>
        <dbReference type="ChEBI" id="CHEBI:59789"/>
        <dbReference type="ChEBI" id="CHEBI:141026"/>
        <dbReference type="ChEBI" id="CHEBI:141027"/>
        <dbReference type="EC" id="1.21.98.4"/>
    </reaction>
</comment>
<evidence type="ECO:0000313" key="10">
    <source>
        <dbReference type="EMBL" id="MCB8878833.1"/>
    </source>
</evidence>
<evidence type="ECO:0000256" key="6">
    <source>
        <dbReference type="ARBA" id="ARBA00023004"/>
    </source>
</evidence>
<dbReference type="SFLD" id="SFLDF00280">
    <property type="entry name" value="coenzyme_PQQ_synthesis_protein"/>
    <property type="match status" value="1"/>
</dbReference>
<dbReference type="InterPro" id="IPR011843">
    <property type="entry name" value="PQQ_synth_PqqE_bac"/>
</dbReference>
<dbReference type="EC" id="1.21.98.4" evidence="8"/>
<dbReference type="SMART" id="SM00729">
    <property type="entry name" value="Elp3"/>
    <property type="match status" value="1"/>
</dbReference>
<comment type="pathway">
    <text evidence="8">Cofactor biosynthesis; pyrroloquinoline quinone biosynthesis.</text>
</comment>
<dbReference type="Pfam" id="PF04055">
    <property type="entry name" value="Radical_SAM"/>
    <property type="match status" value="1"/>
</dbReference>
<dbReference type="InterPro" id="IPR007197">
    <property type="entry name" value="rSAM"/>
</dbReference>
<evidence type="ECO:0000256" key="8">
    <source>
        <dbReference type="HAMAP-Rule" id="MF_00660"/>
    </source>
</evidence>
<dbReference type="PROSITE" id="PS51918">
    <property type="entry name" value="RADICAL_SAM"/>
    <property type="match status" value="1"/>
</dbReference>
<dbReference type="RefSeq" id="WP_227304959.1">
    <property type="nucleotide sequence ID" value="NZ_JAESVA010000001.1"/>
</dbReference>
<dbReference type="NCBIfam" id="TIGR02109">
    <property type="entry name" value="PQQ_syn_pqqE"/>
    <property type="match status" value="1"/>
</dbReference>
<keyword evidence="5 8" id="KW-0560">Oxidoreductase</keyword>
<comment type="function">
    <text evidence="8">Catalyzes the cross-linking of a glutamate residue and a tyrosine residue in the PqqA protein as part of the biosynthesis of pyrroloquinoline quinone (PQQ).</text>
</comment>
<feature type="binding site" evidence="8">
    <location>
        <position position="22"/>
    </location>
    <ligand>
        <name>[4Fe-4S] cluster</name>
        <dbReference type="ChEBI" id="CHEBI:49883"/>
        <note>4Fe-4S-S-AdoMet</note>
    </ligand>
</feature>
<dbReference type="SFLD" id="SFLDG01386">
    <property type="entry name" value="main_SPASM_domain-containing"/>
    <property type="match status" value="1"/>
</dbReference>
<evidence type="ECO:0000259" key="9">
    <source>
        <dbReference type="PROSITE" id="PS51918"/>
    </source>
</evidence>
<dbReference type="InterPro" id="IPR023885">
    <property type="entry name" value="4Fe4S-binding_SPASM_dom"/>
</dbReference>
<dbReference type="GO" id="GO:0009975">
    <property type="term" value="F:cyclase activity"/>
    <property type="evidence" value="ECO:0007669"/>
    <property type="project" value="UniProtKB-UniRule"/>
</dbReference>
<gene>
    <name evidence="8 10" type="primary">pqqE</name>
    <name evidence="10" type="ORF">ACELLULO517_01205</name>
</gene>
<dbReference type="InterPro" id="IPR017200">
    <property type="entry name" value="PqqE-like"/>
</dbReference>
<keyword evidence="2 8" id="KW-0949">S-adenosyl-L-methionine</keyword>
<dbReference type="GO" id="GO:0018189">
    <property type="term" value="P:pyrroloquinoline quinone biosynthetic process"/>
    <property type="evidence" value="ECO:0007669"/>
    <property type="project" value="UniProtKB-UniRule"/>
</dbReference>
<comment type="subunit">
    <text evidence="8">Interacts with PqqD. The interaction is necessary for activity of PqqE.</text>
</comment>
<dbReference type="NCBIfam" id="TIGR04085">
    <property type="entry name" value="rSAM_more_4Fe4S"/>
    <property type="match status" value="1"/>
</dbReference>
<evidence type="ECO:0000256" key="5">
    <source>
        <dbReference type="ARBA" id="ARBA00023002"/>
    </source>
</evidence>
<feature type="domain" description="Radical SAM core" evidence="9">
    <location>
        <begin position="4"/>
        <end position="224"/>
    </location>
</feature>
<dbReference type="SUPFAM" id="SSF102114">
    <property type="entry name" value="Radical SAM enzymes"/>
    <property type="match status" value="1"/>
</dbReference>
<dbReference type="GO" id="GO:1904047">
    <property type="term" value="F:S-adenosyl-L-methionine binding"/>
    <property type="evidence" value="ECO:0007669"/>
    <property type="project" value="UniProtKB-UniRule"/>
</dbReference>
<dbReference type="SFLD" id="SFLDS00029">
    <property type="entry name" value="Radical_SAM"/>
    <property type="match status" value="1"/>
</dbReference>
<evidence type="ECO:0000256" key="1">
    <source>
        <dbReference type="ARBA" id="ARBA00022485"/>
    </source>
</evidence>
<dbReference type="Gene3D" id="3.20.20.70">
    <property type="entry name" value="Aldolase class I"/>
    <property type="match status" value="1"/>
</dbReference>
<reference evidence="10 11" key="1">
    <citation type="journal article" date="2021" name="Microorganisms">
        <title>Acidisoma silvae sp. nov. and Acidisomacellulosilytica sp. nov., Two Acidophilic Bacteria Isolated from Decaying Wood, Hydrolyzing Cellulose and Producing Poly-3-hydroxybutyrate.</title>
        <authorList>
            <person name="Mieszkin S."/>
            <person name="Pouder E."/>
            <person name="Uroz S."/>
            <person name="Simon-Colin C."/>
            <person name="Alain K."/>
        </authorList>
    </citation>
    <scope>NUCLEOTIDE SEQUENCE [LARGE SCALE GENOMIC DNA]</scope>
    <source>
        <strain evidence="10 11">HW T5.17</strain>
    </source>
</reference>
<dbReference type="InterPro" id="IPR006638">
    <property type="entry name" value="Elp3/MiaA/NifB-like_rSAM"/>
</dbReference>
<dbReference type="Proteomes" id="UP000721844">
    <property type="component" value="Unassembled WGS sequence"/>
</dbReference>
<sequence>MSAIPLPMALVAEVTHRCPLRCPYCSNPLEMARASQEVSTEDWSRVFAEAAALGVLHLHLSGGEPMVRADLPDLIRAASTAGLYVNLITSGVTMDEARLAVLIDAGLDHIQLSFQHADAAEGERIGGMRGAQARKLDAARMVKAAGLPLTCNFVIHRQNLHDVASMIALAYDLGAQRVEIAHTQYYGWGLINRGALLPDADELHVATAAVEAGRVLYAGRMAIDYVTPDYHGDQPKSCMDGWARRFIVISPTGNVLPCHAAETIAGINFPNIRDASLADIWLRDPAFQRFRGTDWMPEPCQSCAFKEQDWGGCRCQALALAGDAAATDPVCARSPNHQALQNLIAARPSVAPDFIYRQNAKPNSPD</sequence>
<evidence type="ECO:0000256" key="4">
    <source>
        <dbReference type="ARBA" id="ARBA00022905"/>
    </source>
</evidence>
<feature type="binding site" evidence="8">
    <location>
        <position position="25"/>
    </location>
    <ligand>
        <name>[4Fe-4S] cluster</name>
        <dbReference type="ChEBI" id="CHEBI:49883"/>
        <note>4Fe-4S-S-AdoMet</note>
    </ligand>
</feature>
<evidence type="ECO:0000313" key="11">
    <source>
        <dbReference type="Proteomes" id="UP000721844"/>
    </source>
</evidence>
<protein>
    <recommendedName>
        <fullName evidence="8">PqqA peptide cyclase</fullName>
        <ecNumber evidence="8">1.21.98.4</ecNumber>
    </recommendedName>
    <alternativeName>
        <fullName evidence="8">Coenzyme PQQ synthesis protein E</fullName>
    </alternativeName>
</protein>
<dbReference type="AlphaFoldDB" id="A0A963YX90"/>
<dbReference type="PANTHER" id="PTHR11228:SF7">
    <property type="entry name" value="PQQA PEPTIDE CYCLASE"/>
    <property type="match status" value="1"/>
</dbReference>
<feature type="binding site" evidence="8">
    <location>
        <position position="18"/>
    </location>
    <ligand>
        <name>[4Fe-4S] cluster</name>
        <dbReference type="ChEBI" id="CHEBI:49883"/>
        <note>4Fe-4S-S-AdoMet</note>
    </ligand>
</feature>
<dbReference type="InterPro" id="IPR013785">
    <property type="entry name" value="Aldolase_TIM"/>
</dbReference>
<dbReference type="GO" id="GO:0005506">
    <property type="term" value="F:iron ion binding"/>
    <property type="evidence" value="ECO:0007669"/>
    <property type="project" value="UniProtKB-UniRule"/>
</dbReference>
<accession>A0A963YX90</accession>
<comment type="caution">
    <text evidence="10">The sequence shown here is derived from an EMBL/GenBank/DDBJ whole genome shotgun (WGS) entry which is preliminary data.</text>
</comment>
<dbReference type="GO" id="GO:0032324">
    <property type="term" value="P:molybdopterin cofactor biosynthetic process"/>
    <property type="evidence" value="ECO:0007669"/>
    <property type="project" value="UniProtKB-ARBA"/>
</dbReference>
<keyword evidence="7 8" id="KW-0411">Iron-sulfur</keyword>
<keyword evidence="1 8" id="KW-0004">4Fe-4S</keyword>
<dbReference type="GO" id="GO:0016491">
    <property type="term" value="F:oxidoreductase activity"/>
    <property type="evidence" value="ECO:0007669"/>
    <property type="project" value="UniProtKB-KW"/>
</dbReference>
<dbReference type="EMBL" id="JAESVA010000001">
    <property type="protein sequence ID" value="MCB8878833.1"/>
    <property type="molecule type" value="Genomic_DNA"/>
</dbReference>
<comment type="similarity">
    <text evidence="8">Belongs to the radical SAM superfamily. PqqE family.</text>
</comment>
<dbReference type="InterPro" id="IPR058240">
    <property type="entry name" value="rSAM_sf"/>
</dbReference>
<keyword evidence="6 8" id="KW-0408">Iron</keyword>
<dbReference type="HAMAP" id="MF_00660">
    <property type="entry name" value="PqqE"/>
    <property type="match status" value="1"/>
</dbReference>
<dbReference type="PROSITE" id="PS01305">
    <property type="entry name" value="MOAA_NIFB_PQQE"/>
    <property type="match status" value="1"/>
</dbReference>
<keyword evidence="3 8" id="KW-0479">Metal-binding</keyword>
<evidence type="ECO:0000256" key="2">
    <source>
        <dbReference type="ARBA" id="ARBA00022691"/>
    </source>
</evidence>
<evidence type="ECO:0000256" key="7">
    <source>
        <dbReference type="ARBA" id="ARBA00023014"/>
    </source>
</evidence>
<keyword evidence="4 8" id="KW-0884">PQQ biosynthesis</keyword>
<dbReference type="PIRSF" id="PIRSF037420">
    <property type="entry name" value="PQQ_syn_pqqE"/>
    <property type="match status" value="1"/>
</dbReference>
<dbReference type="Pfam" id="PF13186">
    <property type="entry name" value="SPASM"/>
    <property type="match status" value="1"/>
</dbReference>
<keyword evidence="11" id="KW-1185">Reference proteome</keyword>
<name>A0A963YX90_9PROT</name>
<dbReference type="PANTHER" id="PTHR11228">
    <property type="entry name" value="RADICAL SAM DOMAIN PROTEIN"/>
    <property type="match status" value="1"/>
</dbReference>
<dbReference type="InterPro" id="IPR050377">
    <property type="entry name" value="Radical_SAM_PqqE_MftC-like"/>
</dbReference>
<proteinExistence type="inferred from homology"/>
<comment type="cofactor">
    <cofactor evidence="8">
        <name>[4Fe-4S] cluster</name>
        <dbReference type="ChEBI" id="CHEBI:49883"/>
    </cofactor>
    <text evidence="8">Binds 1 [4Fe-4S] cluster. The cluster is coordinated with 3 cysteines and an exchangeable S-adenosyl-L-methionine.</text>
</comment>